<dbReference type="GO" id="GO:0005763">
    <property type="term" value="C:mitochondrial small ribosomal subunit"/>
    <property type="evidence" value="ECO:0007669"/>
    <property type="project" value="InterPro"/>
</dbReference>
<evidence type="ECO:0000313" key="9">
    <source>
        <dbReference type="Ensembl" id="ENSLCNP00005007349.1"/>
    </source>
</evidence>
<dbReference type="PANTHER" id="PTHR21035">
    <property type="entry name" value="28S RIBOSOMAL PROTEIN S26, MITOCHONDRIAL"/>
    <property type="match status" value="1"/>
</dbReference>
<comment type="similarity">
    <text evidence="2">Belongs to the mitochondrion-specific ribosomal protein mS26 family.</text>
</comment>
<keyword evidence="6" id="KW-0687">Ribonucleoprotein</keyword>
<proteinExistence type="inferred from homology"/>
<sequence>MLEVLYVLKNLRALLLLPVRGCKTCQDTSKVGGVATPPEVGSVELFMQTENYRQYRQSMRALRLEFVSKVWKKVHEAWAGNLAEGKVLQDAADYSNLLAWNRAENQQLHELWLGGLRQEAEVREQEQWQVEEKAPWAERRRPGSSQRIREVRQLQKEAKHFIT</sequence>
<keyword evidence="10" id="KW-1185">Reference proteome</keyword>
<comment type="subcellular location">
    <subcellularLocation>
        <location evidence="1">Mitochondrion</location>
    </subcellularLocation>
</comment>
<reference evidence="9" key="2">
    <citation type="submission" date="2025-09" db="UniProtKB">
        <authorList>
            <consortium name="Ensembl"/>
        </authorList>
    </citation>
    <scope>IDENTIFICATION</scope>
</reference>
<evidence type="ECO:0000256" key="4">
    <source>
        <dbReference type="ARBA" id="ARBA00022980"/>
    </source>
</evidence>
<name>A0A667G2F8_LYNCA</name>
<evidence type="ECO:0000256" key="3">
    <source>
        <dbReference type="ARBA" id="ARBA00022946"/>
    </source>
</evidence>
<evidence type="ECO:0000256" key="5">
    <source>
        <dbReference type="ARBA" id="ARBA00023128"/>
    </source>
</evidence>
<accession>A0A667G2F8</accession>
<reference evidence="9" key="1">
    <citation type="submission" date="2025-08" db="UniProtKB">
        <authorList>
            <consortium name="Ensembl"/>
        </authorList>
    </citation>
    <scope>IDENTIFICATION</scope>
</reference>
<evidence type="ECO:0000313" key="10">
    <source>
        <dbReference type="Proteomes" id="UP000472241"/>
    </source>
</evidence>
<evidence type="ECO:0000256" key="6">
    <source>
        <dbReference type="ARBA" id="ARBA00023274"/>
    </source>
</evidence>
<evidence type="ECO:0000256" key="7">
    <source>
        <dbReference type="ARBA" id="ARBA00035138"/>
    </source>
</evidence>
<keyword evidence="5" id="KW-0496">Mitochondrion</keyword>
<dbReference type="AlphaFoldDB" id="A0A667G2F8"/>
<keyword evidence="3" id="KW-0809">Transit peptide</keyword>
<organism evidence="9 10">
    <name type="scientific">Lynx canadensis</name>
    <name type="common">Canada lynx</name>
    <name type="synonym">Felis canadensis</name>
    <dbReference type="NCBI Taxonomy" id="61383"/>
    <lineage>
        <taxon>Eukaryota</taxon>
        <taxon>Metazoa</taxon>
        <taxon>Chordata</taxon>
        <taxon>Craniata</taxon>
        <taxon>Vertebrata</taxon>
        <taxon>Euteleostomi</taxon>
        <taxon>Mammalia</taxon>
        <taxon>Eutheria</taxon>
        <taxon>Laurasiatheria</taxon>
        <taxon>Carnivora</taxon>
        <taxon>Feliformia</taxon>
        <taxon>Felidae</taxon>
        <taxon>Felinae</taxon>
        <taxon>Lynx</taxon>
    </lineage>
</organism>
<dbReference type="InterPro" id="IPR026140">
    <property type="entry name" value="Ribosomal_mS26"/>
</dbReference>
<dbReference type="PANTHER" id="PTHR21035:SF2">
    <property type="entry name" value="SMALL RIBOSOMAL SUBUNIT PROTEIN MS26"/>
    <property type="match status" value="1"/>
</dbReference>
<dbReference type="Pfam" id="PF14943">
    <property type="entry name" value="MRP-S26"/>
    <property type="match status" value="1"/>
</dbReference>
<protein>
    <recommendedName>
        <fullName evidence="7">Small ribosomal subunit protein mS26</fullName>
    </recommendedName>
    <alternativeName>
        <fullName evidence="8">28S ribosomal protein S26, mitochondrial</fullName>
    </alternativeName>
</protein>
<dbReference type="Ensembl" id="ENSLCNT00005008242.1">
    <property type="protein sequence ID" value="ENSLCNP00005007349.1"/>
    <property type="gene ID" value="ENSLCNG00005004820.1"/>
</dbReference>
<evidence type="ECO:0000256" key="2">
    <source>
        <dbReference type="ARBA" id="ARBA00009672"/>
    </source>
</evidence>
<evidence type="ECO:0000256" key="1">
    <source>
        <dbReference type="ARBA" id="ARBA00004173"/>
    </source>
</evidence>
<keyword evidence="4" id="KW-0689">Ribosomal protein</keyword>
<dbReference type="Proteomes" id="UP000472241">
    <property type="component" value="Unplaced"/>
</dbReference>
<evidence type="ECO:0000256" key="8">
    <source>
        <dbReference type="ARBA" id="ARBA00035344"/>
    </source>
</evidence>